<reference evidence="3" key="1">
    <citation type="submission" date="2014-03" db="EMBL/GenBank/DDBJ databases">
        <title>The Genome Sequence of Puccinia striiformis f. sp. tritici PST-78.</title>
        <authorList>
            <consortium name="The Broad Institute Genome Sequencing Platform"/>
            <person name="Cuomo C."/>
            <person name="Hulbert S."/>
            <person name="Chen X."/>
            <person name="Walker B."/>
            <person name="Young S.K."/>
            <person name="Zeng Q."/>
            <person name="Gargeya S."/>
            <person name="Fitzgerald M."/>
            <person name="Haas B."/>
            <person name="Abouelleil A."/>
            <person name="Alvarado L."/>
            <person name="Arachchi H.M."/>
            <person name="Berlin A.M."/>
            <person name="Chapman S.B."/>
            <person name="Goldberg J."/>
            <person name="Griggs A."/>
            <person name="Gujja S."/>
            <person name="Hansen M."/>
            <person name="Howarth C."/>
            <person name="Imamovic A."/>
            <person name="Larimer J."/>
            <person name="McCowan C."/>
            <person name="Montmayeur A."/>
            <person name="Murphy C."/>
            <person name="Neiman D."/>
            <person name="Pearson M."/>
            <person name="Priest M."/>
            <person name="Roberts A."/>
            <person name="Saif S."/>
            <person name="Shea T."/>
            <person name="Sisk P."/>
            <person name="Sykes S."/>
            <person name="Wortman J."/>
            <person name="Nusbaum C."/>
            <person name="Birren B."/>
        </authorList>
    </citation>
    <scope>NUCLEOTIDE SEQUENCE [LARGE SCALE GENOMIC DNA]</scope>
    <source>
        <strain evidence="3">race PST-78</strain>
    </source>
</reference>
<dbReference type="PANTHER" id="PTHR31912:SF34">
    <property type="entry name" value="NOTOCHORD-RELATED PROTEIN"/>
    <property type="match status" value="1"/>
</dbReference>
<dbReference type="EMBL" id="AJIL01000246">
    <property type="protein sequence ID" value="KNE90606.1"/>
    <property type="molecule type" value="Genomic_DNA"/>
</dbReference>
<feature type="region of interest" description="Disordered" evidence="1">
    <location>
        <begin position="28"/>
        <end position="59"/>
    </location>
</feature>
<dbReference type="PANTHER" id="PTHR31912">
    <property type="entry name" value="IP13529P"/>
    <property type="match status" value="1"/>
</dbReference>
<dbReference type="AlphaFoldDB" id="A0A0L0UUJ5"/>
<dbReference type="STRING" id="1165861.A0A0L0UUJ5"/>
<evidence type="ECO:0000256" key="1">
    <source>
        <dbReference type="SAM" id="MobiDB-lite"/>
    </source>
</evidence>
<keyword evidence="3" id="KW-1185">Reference proteome</keyword>
<dbReference type="Proteomes" id="UP000054564">
    <property type="component" value="Unassembled WGS sequence"/>
</dbReference>
<sequence length="618" mass="71334">MGDSKTESLPGEQDFDIGSVDMREVIDIFHPSAPDEGEEDGDGEQGEDEGDGDNSGVDDGDDVGGFMHNILSWMQYDKVRALMGLLGLNLLHWTSIWRAKAKLRAMLNMEPLRRKSVFKNQCYSLSIKRIIALDLANPCVNPHLDCYPVDSAGYNIYKMSQSWKWHEGVAREHRAQMVDIKNKHYYILYEPCQLQSSTLVIPIFFYKHMGKLKAKCIKPETNELYQGKLTPTTFPNPWRAKADGRIMRHVPITLYCDDTFGNQLKKWNKHISYYYTLSGLPPKVSNQEYLNQLLTLDCNKKNHQDTEVSCCLRAENPTIVNRTSGVRVTCLDCESNPRQGQPVYCNTLALLVGRAVLPNQKAMRLAERPAHIRKKRADKSGEDYIYQFLAMDSWGNRKVVDYRDWNETIDRSHELWDKTVKGVKDDYKKYSKAFGVQDVITKGFVDILKDRKKKHEAKKILAIAEHKYYKLFNPFLRLLGFDGCHDTPVEVLHVILLGVIKYISNDFLTNTIKPKQANDLLGTWQSFITDSLDLPVLNAAYMYKHHRSMIGKDFKILLQCAPFVFYQFMNEPQQDLWRVLCQLAPYIFQTHISNMENYIKELEILVDQLLIQLMESNA</sequence>
<evidence type="ECO:0000313" key="2">
    <source>
        <dbReference type="EMBL" id="KNE90606.1"/>
    </source>
</evidence>
<comment type="caution">
    <text evidence="2">The sequence shown here is derived from an EMBL/GenBank/DDBJ whole genome shotgun (WGS) entry which is preliminary data.</text>
</comment>
<feature type="compositionally biased region" description="Acidic residues" evidence="1">
    <location>
        <begin position="35"/>
        <end position="59"/>
    </location>
</feature>
<proteinExistence type="predicted"/>
<name>A0A0L0UUJ5_9BASI</name>
<organism evidence="2 3">
    <name type="scientific">Puccinia striiformis f. sp. tritici PST-78</name>
    <dbReference type="NCBI Taxonomy" id="1165861"/>
    <lineage>
        <taxon>Eukaryota</taxon>
        <taxon>Fungi</taxon>
        <taxon>Dikarya</taxon>
        <taxon>Basidiomycota</taxon>
        <taxon>Pucciniomycotina</taxon>
        <taxon>Pucciniomycetes</taxon>
        <taxon>Pucciniales</taxon>
        <taxon>Pucciniaceae</taxon>
        <taxon>Puccinia</taxon>
    </lineage>
</organism>
<accession>A0A0L0UUJ5</accession>
<dbReference type="OrthoDB" id="2506588at2759"/>
<protein>
    <submittedName>
        <fullName evidence="2">Uncharacterized protein</fullName>
    </submittedName>
</protein>
<evidence type="ECO:0000313" key="3">
    <source>
        <dbReference type="Proteomes" id="UP000054564"/>
    </source>
</evidence>
<feature type="region of interest" description="Disordered" evidence="1">
    <location>
        <begin position="1"/>
        <end position="20"/>
    </location>
</feature>
<gene>
    <name evidence="2" type="ORF">PSTG_15963</name>
</gene>